<feature type="region of interest" description="Disordered" evidence="1">
    <location>
        <begin position="1"/>
        <end position="74"/>
    </location>
</feature>
<feature type="compositionally biased region" description="Low complexity" evidence="1">
    <location>
        <begin position="310"/>
        <end position="323"/>
    </location>
</feature>
<feature type="compositionally biased region" description="Low complexity" evidence="1">
    <location>
        <begin position="8"/>
        <end position="17"/>
    </location>
</feature>
<feature type="region of interest" description="Disordered" evidence="1">
    <location>
        <begin position="305"/>
        <end position="338"/>
    </location>
</feature>
<dbReference type="OrthoDB" id="3794856at2759"/>
<proteinExistence type="predicted"/>
<protein>
    <submittedName>
        <fullName evidence="2">Uncharacterized protein</fullName>
    </submittedName>
</protein>
<feature type="region of interest" description="Disordered" evidence="1">
    <location>
        <begin position="730"/>
        <end position="796"/>
    </location>
</feature>
<feature type="compositionally biased region" description="Polar residues" evidence="1">
    <location>
        <begin position="62"/>
        <end position="74"/>
    </location>
</feature>
<name>A0A8E2EH75_9PEZI</name>
<dbReference type="AlphaFoldDB" id="A0A8E2EH75"/>
<evidence type="ECO:0000256" key="1">
    <source>
        <dbReference type="SAM" id="MobiDB-lite"/>
    </source>
</evidence>
<dbReference type="Proteomes" id="UP000250266">
    <property type="component" value="Unassembled WGS sequence"/>
</dbReference>
<organism evidence="2 3">
    <name type="scientific">Lepidopterella palustris CBS 459.81</name>
    <dbReference type="NCBI Taxonomy" id="1314670"/>
    <lineage>
        <taxon>Eukaryota</taxon>
        <taxon>Fungi</taxon>
        <taxon>Dikarya</taxon>
        <taxon>Ascomycota</taxon>
        <taxon>Pezizomycotina</taxon>
        <taxon>Dothideomycetes</taxon>
        <taxon>Pleosporomycetidae</taxon>
        <taxon>Mytilinidiales</taxon>
        <taxon>Argynnaceae</taxon>
        <taxon>Lepidopterella</taxon>
    </lineage>
</organism>
<feature type="region of interest" description="Disordered" evidence="1">
    <location>
        <begin position="670"/>
        <end position="718"/>
    </location>
</feature>
<sequence>MNEKGIPSSHSSTASSTDNPANGADNLMYFSSSSSPSSNRSNPRNTIQNTTGLPAMKPMPTQPTQSIYSPHPNCPNTSVMTLDYGSSSGGYSSYSYNQATGYDTTNHYPRVAGTGYGNNQVAKQNSTQLSMKGNLAKRNLAAHRAVFDQLGSSTNDGNPDAFAQYQPIGQHIFGNKTTPFEQNSCRTGSFDGGPYYNSANADTNGNGLLHTSPPNRPHQISNYGQIPYFNQNSDYCHFHNPQQFGSASQLTMGQYDFDFGYKQSGNHAAIHSTEENSPYLINELTGSNGHIDPSLLLIEQPMRQPTIPNCPQQAASHQQCHSQRPGSQLRPGPRRYLAPDQRHDFLSAIQVEAAQGKQHEQNPTVLPKSPSMGTNSMPYTQTTHATTNYTMPTTLPGTKKEASPNPPTDGTSYSLQISSMKEAFASLQEIRWAPPVPDATCPKSGAEIRNLVRRIYNALINTENCNDHLSTAWHHWYGRQYPPVDIERIAWRIMIELYNLHNVGSSRIEYRLNRSARSHGSGALDDESLRCNNAEETLSFRNRFDAVIYHLSRRKSTCDFCMTGEKIDSLISGPQKYHIRSKTNDRGNWIRNMVNKRRRGDAAEMGDMPEEFTGEFTLKSPYPLAALAPGDKWPSPESGLFLMAVRAPRKPQCTPAEKIAAHVAKKGLLPTTAAKKPTRAMATPKSRSAVKRERTPTPPPTRRLRDRNSLCSAKTSPSPYVVFDGADLVETEEEEEEEEVQWPGLKRKCEADVESDSEEDAFVQGDDEVDEDEEFQEGDEGSEGEVAPSKKRRRMR</sequence>
<gene>
    <name evidence="2" type="ORF">K432DRAFT_440431</name>
</gene>
<feature type="region of interest" description="Disordered" evidence="1">
    <location>
        <begin position="354"/>
        <end position="373"/>
    </location>
</feature>
<keyword evidence="3" id="KW-1185">Reference proteome</keyword>
<dbReference type="EMBL" id="KV744848">
    <property type="protein sequence ID" value="OCK83950.1"/>
    <property type="molecule type" value="Genomic_DNA"/>
</dbReference>
<feature type="compositionally biased region" description="Acidic residues" evidence="1">
    <location>
        <begin position="730"/>
        <end position="740"/>
    </location>
</feature>
<feature type="compositionally biased region" description="Low complexity" evidence="1">
    <location>
        <begin position="31"/>
        <end position="45"/>
    </location>
</feature>
<accession>A0A8E2EH75</accession>
<evidence type="ECO:0000313" key="3">
    <source>
        <dbReference type="Proteomes" id="UP000250266"/>
    </source>
</evidence>
<evidence type="ECO:0000313" key="2">
    <source>
        <dbReference type="EMBL" id="OCK83950.1"/>
    </source>
</evidence>
<reference evidence="2 3" key="1">
    <citation type="journal article" date="2016" name="Nat. Commun.">
        <title>Ectomycorrhizal ecology is imprinted in the genome of the dominant symbiotic fungus Cenococcum geophilum.</title>
        <authorList>
            <consortium name="DOE Joint Genome Institute"/>
            <person name="Peter M."/>
            <person name="Kohler A."/>
            <person name="Ohm R.A."/>
            <person name="Kuo A."/>
            <person name="Krutzmann J."/>
            <person name="Morin E."/>
            <person name="Arend M."/>
            <person name="Barry K.W."/>
            <person name="Binder M."/>
            <person name="Choi C."/>
            <person name="Clum A."/>
            <person name="Copeland A."/>
            <person name="Grisel N."/>
            <person name="Haridas S."/>
            <person name="Kipfer T."/>
            <person name="LaButti K."/>
            <person name="Lindquist E."/>
            <person name="Lipzen A."/>
            <person name="Maire R."/>
            <person name="Meier B."/>
            <person name="Mihaltcheva S."/>
            <person name="Molinier V."/>
            <person name="Murat C."/>
            <person name="Poggeler S."/>
            <person name="Quandt C.A."/>
            <person name="Sperisen C."/>
            <person name="Tritt A."/>
            <person name="Tisserant E."/>
            <person name="Crous P.W."/>
            <person name="Henrissat B."/>
            <person name="Nehls U."/>
            <person name="Egli S."/>
            <person name="Spatafora J.W."/>
            <person name="Grigoriev I.V."/>
            <person name="Martin F.M."/>
        </authorList>
    </citation>
    <scope>NUCLEOTIDE SEQUENCE [LARGE SCALE GENOMIC DNA]</scope>
    <source>
        <strain evidence="2 3">CBS 459.81</strain>
    </source>
</reference>
<feature type="compositionally biased region" description="Polar residues" evidence="1">
    <location>
        <begin position="709"/>
        <end position="718"/>
    </location>
</feature>
<feature type="compositionally biased region" description="Acidic residues" evidence="1">
    <location>
        <begin position="752"/>
        <end position="783"/>
    </location>
</feature>